<dbReference type="GO" id="GO:0022857">
    <property type="term" value="F:transmembrane transporter activity"/>
    <property type="evidence" value="ECO:0007669"/>
    <property type="project" value="InterPro"/>
</dbReference>
<feature type="transmembrane region" description="Helical" evidence="12">
    <location>
        <begin position="192"/>
        <end position="216"/>
    </location>
</feature>
<comment type="function">
    <text evidence="9">Part of the binding-protein-dependent transport system for D-xylose. Probably responsible for the translocation of the substrate across the membrane.</text>
</comment>
<dbReference type="EMBL" id="BMHA01000008">
    <property type="protein sequence ID" value="GGI07153.1"/>
    <property type="molecule type" value="Genomic_DNA"/>
</dbReference>
<dbReference type="InterPro" id="IPR001851">
    <property type="entry name" value="ABC_transp_permease"/>
</dbReference>
<protein>
    <recommendedName>
        <fullName evidence="10">Xylose transport system permease protein XylH</fullName>
    </recommendedName>
</protein>
<keyword evidence="8 12" id="KW-0472">Membrane</keyword>
<dbReference type="OrthoDB" id="3468954at2"/>
<dbReference type="RefSeq" id="WP_130650000.1">
    <property type="nucleotide sequence ID" value="NZ_BMHA01000008.1"/>
</dbReference>
<keyword evidence="7 12" id="KW-1133">Transmembrane helix</keyword>
<evidence type="ECO:0000313" key="14">
    <source>
        <dbReference type="Proteomes" id="UP000650511"/>
    </source>
</evidence>
<feature type="transmembrane region" description="Helical" evidence="12">
    <location>
        <begin position="145"/>
        <end position="171"/>
    </location>
</feature>
<evidence type="ECO:0000256" key="11">
    <source>
        <dbReference type="SAM" id="MobiDB-lite"/>
    </source>
</evidence>
<dbReference type="PANTHER" id="PTHR32196:SF32">
    <property type="entry name" value="XYLOSE TRANSPORT SYSTEM PERMEASE PROTEIN XYLH"/>
    <property type="match status" value="1"/>
</dbReference>
<dbReference type="Proteomes" id="UP000650511">
    <property type="component" value="Unassembled WGS sequence"/>
</dbReference>
<reference evidence="13" key="2">
    <citation type="submission" date="2020-09" db="EMBL/GenBank/DDBJ databases">
        <authorList>
            <person name="Sun Q."/>
            <person name="Zhou Y."/>
        </authorList>
    </citation>
    <scope>NUCLEOTIDE SEQUENCE</scope>
    <source>
        <strain evidence="13">CGMCC 1.14988</strain>
    </source>
</reference>
<feature type="region of interest" description="Disordered" evidence="11">
    <location>
        <begin position="1"/>
        <end position="29"/>
    </location>
</feature>
<evidence type="ECO:0000256" key="5">
    <source>
        <dbReference type="ARBA" id="ARBA00022597"/>
    </source>
</evidence>
<proteinExistence type="predicted"/>
<keyword evidence="6 12" id="KW-0812">Transmembrane</keyword>
<evidence type="ECO:0000256" key="3">
    <source>
        <dbReference type="ARBA" id="ARBA00022475"/>
    </source>
</evidence>
<feature type="transmembrane region" description="Helical" evidence="12">
    <location>
        <begin position="310"/>
        <end position="328"/>
    </location>
</feature>
<evidence type="ECO:0000256" key="12">
    <source>
        <dbReference type="SAM" id="Phobius"/>
    </source>
</evidence>
<evidence type="ECO:0000313" key="13">
    <source>
        <dbReference type="EMBL" id="GGI07153.1"/>
    </source>
</evidence>
<keyword evidence="3" id="KW-1003">Cell membrane</keyword>
<dbReference type="CDD" id="cd06579">
    <property type="entry name" value="TM_PBP1_transp_AraH_like"/>
    <property type="match status" value="1"/>
</dbReference>
<sequence>MSERAPLAVEDQPEDPKQPSVPAGDDRGGSGIRQYLGRNLREYGMMAALIVIVLLFQWLSDGRLLIPNNIASLVQQNAYVLILTIGMVMVIVAGHIDLSVGSVVAFVGGLAAVMMTSWDVNWLLASVLAIGVGGLVGVWQGFWVAYVGIPAFIVTLAGMLIFRGLAIVIVGTTVAGLPPQFNRISNGYVTNALGYVANLDVITLLIGGLAIAGLVVTQLRSRSALKRMDLTTEPSGAFVGKLALFAVLIGYVTYQLARSAGGMPIVLIIVGVLIVLYTFVMGRTVFGRHVYAMGGNLHAAVLSGVNTRRVNFLIFVNMGLLAGIAAVVTTSRAGAGVAAAGQNFELDAIAAAFIGGTAVTGGIGKVSGAIVGALIMGVLNMGLSILNVDPAWQMAIKGLVLLAAVAFDIVNKRRAGA</sequence>
<dbReference type="AlphaFoldDB" id="A0A8J3ESD6"/>
<dbReference type="PANTHER" id="PTHR32196">
    <property type="entry name" value="ABC TRANSPORTER PERMEASE PROTEIN YPHD-RELATED-RELATED"/>
    <property type="match status" value="1"/>
</dbReference>
<feature type="transmembrane region" description="Helical" evidence="12">
    <location>
        <begin position="80"/>
        <end position="113"/>
    </location>
</feature>
<evidence type="ECO:0000256" key="6">
    <source>
        <dbReference type="ARBA" id="ARBA00022692"/>
    </source>
</evidence>
<dbReference type="GO" id="GO:0005886">
    <property type="term" value="C:plasma membrane"/>
    <property type="evidence" value="ECO:0007669"/>
    <property type="project" value="UniProtKB-SubCell"/>
</dbReference>
<name>A0A8J3ESD6_9ACTN</name>
<evidence type="ECO:0000256" key="7">
    <source>
        <dbReference type="ARBA" id="ARBA00022989"/>
    </source>
</evidence>
<evidence type="ECO:0000256" key="9">
    <source>
        <dbReference type="ARBA" id="ARBA00035611"/>
    </source>
</evidence>
<feature type="transmembrane region" description="Helical" evidence="12">
    <location>
        <begin position="236"/>
        <end position="254"/>
    </location>
</feature>
<keyword evidence="2" id="KW-0813">Transport</keyword>
<evidence type="ECO:0000256" key="4">
    <source>
        <dbReference type="ARBA" id="ARBA00022519"/>
    </source>
</evidence>
<dbReference type="NCBIfam" id="NF040906">
    <property type="entry name" value="GguB"/>
    <property type="match status" value="1"/>
</dbReference>
<comment type="caution">
    <text evidence="13">The sequence shown here is derived from an EMBL/GenBank/DDBJ whole genome shotgun (WGS) entry which is preliminary data.</text>
</comment>
<feature type="transmembrane region" description="Helical" evidence="12">
    <location>
        <begin position="120"/>
        <end position="139"/>
    </location>
</feature>
<keyword evidence="14" id="KW-1185">Reference proteome</keyword>
<evidence type="ECO:0000256" key="10">
    <source>
        <dbReference type="ARBA" id="ARBA00035686"/>
    </source>
</evidence>
<evidence type="ECO:0000256" key="8">
    <source>
        <dbReference type="ARBA" id="ARBA00023136"/>
    </source>
</evidence>
<feature type="transmembrane region" description="Helical" evidence="12">
    <location>
        <begin position="349"/>
        <end position="379"/>
    </location>
</feature>
<accession>A0A8J3ESD6</accession>
<feature type="transmembrane region" description="Helical" evidence="12">
    <location>
        <begin position="43"/>
        <end position="60"/>
    </location>
</feature>
<gene>
    <name evidence="13" type="ORF">GCM10011354_22660</name>
</gene>
<evidence type="ECO:0000256" key="1">
    <source>
        <dbReference type="ARBA" id="ARBA00004651"/>
    </source>
</evidence>
<comment type="subcellular location">
    <subcellularLocation>
        <location evidence="1">Cell membrane</location>
        <topology evidence="1">Multi-pass membrane protein</topology>
    </subcellularLocation>
</comment>
<organism evidence="13 14">
    <name type="scientific">Egicoccus halophilus</name>
    <dbReference type="NCBI Taxonomy" id="1670830"/>
    <lineage>
        <taxon>Bacteria</taxon>
        <taxon>Bacillati</taxon>
        <taxon>Actinomycetota</taxon>
        <taxon>Nitriliruptoria</taxon>
        <taxon>Egicoccales</taxon>
        <taxon>Egicoccaceae</taxon>
        <taxon>Egicoccus</taxon>
    </lineage>
</organism>
<dbReference type="Pfam" id="PF02653">
    <property type="entry name" value="BPD_transp_2"/>
    <property type="match status" value="1"/>
</dbReference>
<evidence type="ECO:0000256" key="2">
    <source>
        <dbReference type="ARBA" id="ARBA00022448"/>
    </source>
</evidence>
<keyword evidence="5" id="KW-0762">Sugar transport</keyword>
<feature type="transmembrane region" description="Helical" evidence="12">
    <location>
        <begin position="266"/>
        <end position="286"/>
    </location>
</feature>
<keyword evidence="4" id="KW-0997">Cell inner membrane</keyword>
<reference evidence="13" key="1">
    <citation type="journal article" date="2014" name="Int. J. Syst. Evol. Microbiol.">
        <title>Complete genome sequence of Corynebacterium casei LMG S-19264T (=DSM 44701T), isolated from a smear-ripened cheese.</title>
        <authorList>
            <consortium name="US DOE Joint Genome Institute (JGI-PGF)"/>
            <person name="Walter F."/>
            <person name="Albersmeier A."/>
            <person name="Kalinowski J."/>
            <person name="Ruckert C."/>
        </authorList>
    </citation>
    <scope>NUCLEOTIDE SEQUENCE</scope>
    <source>
        <strain evidence="13">CGMCC 1.14988</strain>
    </source>
</reference>